<dbReference type="Proteomes" id="UP001150603">
    <property type="component" value="Unassembled WGS sequence"/>
</dbReference>
<keyword evidence="2" id="KW-1185">Reference proteome</keyword>
<keyword evidence="1" id="KW-0808">Transferase</keyword>
<protein>
    <submittedName>
        <fullName evidence="1">DNA polymerase epsilon catalytic subunit</fullName>
        <ecNumber evidence="1">2.7.7.7</ecNumber>
    </submittedName>
</protein>
<organism evidence="1 2">
    <name type="scientific">Linderina macrospora</name>
    <dbReference type="NCBI Taxonomy" id="4868"/>
    <lineage>
        <taxon>Eukaryota</taxon>
        <taxon>Fungi</taxon>
        <taxon>Fungi incertae sedis</taxon>
        <taxon>Zoopagomycota</taxon>
        <taxon>Kickxellomycotina</taxon>
        <taxon>Kickxellomycetes</taxon>
        <taxon>Kickxellales</taxon>
        <taxon>Kickxellaceae</taxon>
        <taxon>Linderina</taxon>
    </lineage>
</organism>
<reference evidence="1" key="1">
    <citation type="submission" date="2022-07" db="EMBL/GenBank/DDBJ databases">
        <title>Phylogenomic reconstructions and comparative analyses of Kickxellomycotina fungi.</title>
        <authorList>
            <person name="Reynolds N.K."/>
            <person name="Stajich J.E."/>
            <person name="Barry K."/>
            <person name="Grigoriev I.V."/>
            <person name="Crous P."/>
            <person name="Smith M.E."/>
        </authorList>
    </citation>
    <scope>NUCLEOTIDE SEQUENCE</scope>
    <source>
        <strain evidence="1">NRRL 5244</strain>
    </source>
</reference>
<name>A0ACC1J878_9FUNG</name>
<gene>
    <name evidence="1" type="primary">POL2_1</name>
    <name evidence="1" type="ORF">FBU59_003479</name>
</gene>
<sequence>MAGVVCLTGSRIIQMARQRVEQLGRPLELDTDGIWCALPGTFPENYSFKLKGGKGKFGVSYPCTMLNHLVYDKFTNHQYQDLVDAEEHTYKTHSENSIFFEVDGPYRAMILPSSKEADKLLKKRYAVFNDDGSLAELKGFEVKRRGELKLIKIFQSQIFKVFLEGTTLAQCYAAVARVADQWLDILFSKAQGLPDHELFDLITENRSMSKSLEEYGAQKSTSICTARRLAEFLGDQMVKDKGLACKFVISKKPLSMPVSERAVPVAIFSADAATRRQFLRRWLRDNSLEDADIRSILDWDYYLERFGSVIQKLITIPAAMQGVTNPVPRIPHPDWLTKRVAAAMSTRKQRHLTDMFKSVTKEEHLANVSAELERSRIDDDADMEDFGVPGSGANGDLVRRKMGVVHSKAKRKRNGEPAPLTIPEVLEKLNCLGTAPDPSESYTDWLEHSKAVWKFKRKLHALRLKAAENGDVDMAEEPAANGAGLGQFFTKTHVSLARNVWHVVQWAETETPGELRAWVWVGGQLHTVRVEIPRILYVTSAMHQAEIASSKYFSEAKSVVLPRTAYVQQTMHTYKCVMTEKEYIANSSHWGSFFAHPGIGGVYETEVTPLDRALIELGATAWLNTAAKRRGAGRSMADTVGLADLDTRRTTLALPPGVVSQMWGARDLNYAILYHASAPDGRQFFAFVNPAGASAHVCVVNAAQKTVQLQLPNMERLYRESLAAARGAEGIDDGAFV</sequence>
<comment type="caution">
    <text evidence="1">The sequence shown here is derived from an EMBL/GenBank/DDBJ whole genome shotgun (WGS) entry which is preliminary data.</text>
</comment>
<accession>A0ACC1J878</accession>
<dbReference type="EC" id="2.7.7.7" evidence="1"/>
<proteinExistence type="predicted"/>
<feature type="non-terminal residue" evidence="1">
    <location>
        <position position="737"/>
    </location>
</feature>
<evidence type="ECO:0000313" key="1">
    <source>
        <dbReference type="EMBL" id="KAJ1941510.1"/>
    </source>
</evidence>
<keyword evidence="1" id="KW-0548">Nucleotidyltransferase</keyword>
<evidence type="ECO:0000313" key="2">
    <source>
        <dbReference type="Proteomes" id="UP001150603"/>
    </source>
</evidence>
<dbReference type="EMBL" id="JANBPW010002242">
    <property type="protein sequence ID" value="KAJ1941510.1"/>
    <property type="molecule type" value="Genomic_DNA"/>
</dbReference>